<dbReference type="GO" id="GO:0016758">
    <property type="term" value="F:hexosyltransferase activity"/>
    <property type="evidence" value="ECO:0007669"/>
    <property type="project" value="UniProtKB-ARBA"/>
</dbReference>
<reference evidence="4 5" key="1">
    <citation type="submission" date="2008-08" db="EMBL/GenBank/DDBJ databases">
        <title>Draft genome sequence of Bacteroides plebeius (DSM 17135).</title>
        <authorList>
            <person name="Sudarsanam P."/>
            <person name="Ley R."/>
            <person name="Guruge J."/>
            <person name="Turnbaugh P.J."/>
            <person name="Mahowald M."/>
            <person name="Liep D."/>
            <person name="Gordon J."/>
        </authorList>
    </citation>
    <scope>NUCLEOTIDE SEQUENCE [LARGE SCALE GENOMIC DNA]</scope>
    <source>
        <strain evidence="5">DSM 17135 / JCM 12973 / M2</strain>
    </source>
</reference>
<dbReference type="Gene3D" id="3.90.550.10">
    <property type="entry name" value="Spore Coat Polysaccharide Biosynthesis Protein SpsA, Chain A"/>
    <property type="match status" value="1"/>
</dbReference>
<dbReference type="EC" id="2.4.-.-" evidence="4"/>
<dbReference type="HOGENOM" id="CLU_025996_25_0_10"/>
<protein>
    <submittedName>
        <fullName evidence="4">Glycosyltransferase, group 2 family protein</fullName>
        <ecNumber evidence="4">2.4.-.-</ecNumber>
    </submittedName>
</protein>
<name>B5CU58_PHOPM</name>
<dbReference type="CDD" id="cd00761">
    <property type="entry name" value="Glyco_tranf_GTA_type"/>
    <property type="match status" value="1"/>
</dbReference>
<dbReference type="EMBL" id="ABQC02000002">
    <property type="protein sequence ID" value="EDY97265.1"/>
    <property type="molecule type" value="Genomic_DNA"/>
</dbReference>
<dbReference type="RefSeq" id="WP_007559274.1">
    <property type="nucleotide sequence ID" value="NZ_DS990122.1"/>
</dbReference>
<evidence type="ECO:0000256" key="1">
    <source>
        <dbReference type="ARBA" id="ARBA00022676"/>
    </source>
</evidence>
<evidence type="ECO:0000259" key="3">
    <source>
        <dbReference type="Pfam" id="PF00535"/>
    </source>
</evidence>
<keyword evidence="1 4" id="KW-0328">Glycosyltransferase</keyword>
<reference evidence="4 5" key="2">
    <citation type="submission" date="2008-08" db="EMBL/GenBank/DDBJ databases">
        <authorList>
            <person name="Fulton L."/>
            <person name="Clifton S."/>
            <person name="Fulton B."/>
            <person name="Xu J."/>
            <person name="Minx P."/>
            <person name="Pepin K.H."/>
            <person name="Johnson M."/>
            <person name="Thiruvilangam P."/>
            <person name="Bhonagiri V."/>
            <person name="Nash W.E."/>
            <person name="Mardis E.R."/>
            <person name="Wilson R.K."/>
        </authorList>
    </citation>
    <scope>NUCLEOTIDE SEQUENCE [LARGE SCALE GENOMIC DNA]</scope>
    <source>
        <strain evidence="5">DSM 17135 / JCM 12973 / M2</strain>
    </source>
</reference>
<dbReference type="OrthoDB" id="6307329at2"/>
<dbReference type="InterPro" id="IPR029044">
    <property type="entry name" value="Nucleotide-diphossugar_trans"/>
</dbReference>
<dbReference type="SUPFAM" id="SSF53448">
    <property type="entry name" value="Nucleotide-diphospho-sugar transferases"/>
    <property type="match status" value="1"/>
</dbReference>
<dbReference type="Proteomes" id="UP000003452">
    <property type="component" value="Unassembled WGS sequence"/>
</dbReference>
<proteinExistence type="predicted"/>
<sequence length="337" mass="40037">MTPTLSIIIPVYNKEQYIVRCLSSILEQSYSDFEIIVINDGSKDFSGSLIEGIARYEKRIHYYKFENAGVSVARNRGIALAKGTYIMFIDADDWIDKGYLKNIMNKVEKSSADLYIWGITKDFEDRTHRVWLPYMCGYYSVIDFLRNFIQEQYESHRGLYGYISNKLLKRDIVEKWNIRFKETLKLMEDYDFFLTYYEYCKDVILFDEIGYHYVAGTEFSSGKRIKKTDFISIIDIHRKCLNLLKNKNALTSQNENMLLSAIKNIAFAVFWEMTPICRKEIKEALKNLLSRPEVLKSFNETNSQKEKLLAKMITQKNEWGLFWFTHCWRIYLKLRRL</sequence>
<dbReference type="GeneID" id="43183868"/>
<comment type="caution">
    <text evidence="4">The sequence shown here is derived from an EMBL/GenBank/DDBJ whole genome shotgun (WGS) entry which is preliminary data.</text>
</comment>
<dbReference type="AlphaFoldDB" id="B5CU58"/>
<feature type="domain" description="Glycosyltransferase 2-like" evidence="3">
    <location>
        <begin position="6"/>
        <end position="175"/>
    </location>
</feature>
<gene>
    <name evidence="4" type="ORF">BACPLE_00052</name>
</gene>
<organism evidence="4 5">
    <name type="scientific">Phocaeicola plebeius (strain DSM 17135 / JCM 12973 / CCUG 54634 / M2)</name>
    <name type="common">Bacteroides plebeius</name>
    <dbReference type="NCBI Taxonomy" id="484018"/>
    <lineage>
        <taxon>Bacteria</taxon>
        <taxon>Pseudomonadati</taxon>
        <taxon>Bacteroidota</taxon>
        <taxon>Bacteroidia</taxon>
        <taxon>Bacteroidales</taxon>
        <taxon>Bacteroidaceae</taxon>
        <taxon>Phocaeicola</taxon>
    </lineage>
</organism>
<evidence type="ECO:0000313" key="5">
    <source>
        <dbReference type="Proteomes" id="UP000003452"/>
    </source>
</evidence>
<dbReference type="InterPro" id="IPR001173">
    <property type="entry name" value="Glyco_trans_2-like"/>
</dbReference>
<accession>B5CU58</accession>
<dbReference type="Pfam" id="PF00535">
    <property type="entry name" value="Glycos_transf_2"/>
    <property type="match status" value="1"/>
</dbReference>
<keyword evidence="2 4" id="KW-0808">Transferase</keyword>
<dbReference type="eggNOG" id="COG0463">
    <property type="taxonomic scope" value="Bacteria"/>
</dbReference>
<evidence type="ECO:0000256" key="2">
    <source>
        <dbReference type="ARBA" id="ARBA00022679"/>
    </source>
</evidence>
<dbReference type="PANTHER" id="PTHR22916:SF51">
    <property type="entry name" value="GLYCOSYLTRANSFERASE EPSH-RELATED"/>
    <property type="match status" value="1"/>
</dbReference>
<evidence type="ECO:0000313" key="4">
    <source>
        <dbReference type="EMBL" id="EDY97265.1"/>
    </source>
</evidence>
<dbReference type="PANTHER" id="PTHR22916">
    <property type="entry name" value="GLYCOSYLTRANSFERASE"/>
    <property type="match status" value="1"/>
</dbReference>